<dbReference type="InterPro" id="IPR038430">
    <property type="entry name" value="NDAH_ubi_oxred_su3_sf"/>
</dbReference>
<keyword evidence="9" id="KW-0679">Respiratory chain</keyword>
<evidence type="ECO:0000256" key="1">
    <source>
        <dbReference type="ARBA" id="ARBA00004370"/>
    </source>
</evidence>
<feature type="transmembrane region" description="Helical" evidence="9">
    <location>
        <begin position="57"/>
        <end position="79"/>
    </location>
</feature>
<dbReference type="GeneID" id="27985413"/>
<keyword evidence="9" id="KW-1278">Translocase</keyword>
<evidence type="ECO:0000256" key="4">
    <source>
        <dbReference type="ARBA" id="ARBA00022448"/>
    </source>
</evidence>
<evidence type="ECO:0000313" key="10">
    <source>
        <dbReference type="EMBL" id="AFI54713.1"/>
    </source>
</evidence>
<organism evidence="10">
    <name type="scientific">Libiocoris heissi</name>
    <dbReference type="NCBI Taxonomy" id="1176477"/>
    <lineage>
        <taxon>Eukaryota</taxon>
        <taxon>Metazoa</taxon>
        <taxon>Ecdysozoa</taxon>
        <taxon>Arthropoda</taxon>
        <taxon>Hexapoda</taxon>
        <taxon>Insecta</taxon>
        <taxon>Pterygota</taxon>
        <taxon>Neoptera</taxon>
        <taxon>Paraneoptera</taxon>
        <taxon>Hemiptera</taxon>
        <taxon>Heteroptera</taxon>
        <taxon>Panheteroptera</taxon>
        <taxon>Pentatomomorpha</taxon>
        <taxon>Aradoidea</taxon>
        <taxon>Aradidae</taxon>
        <taxon>Carventinae</taxon>
        <taxon>Libiocoris</taxon>
    </lineage>
</organism>
<dbReference type="Gene3D" id="1.20.58.1610">
    <property type="entry name" value="NADH:ubiquinone/plastoquinone oxidoreductase, chain 3"/>
    <property type="match status" value="1"/>
</dbReference>
<evidence type="ECO:0000256" key="5">
    <source>
        <dbReference type="ARBA" id="ARBA00022692"/>
    </source>
</evidence>
<protein>
    <recommendedName>
        <fullName evidence="3 9">NADH-ubiquinone oxidoreductase chain 3</fullName>
        <ecNumber evidence="9">7.1.1.2</ecNumber>
    </recommendedName>
</protein>
<dbReference type="EC" id="7.1.1.2" evidence="9"/>
<evidence type="ECO:0000256" key="3">
    <source>
        <dbReference type="ARBA" id="ARBA00021007"/>
    </source>
</evidence>
<evidence type="ECO:0000256" key="6">
    <source>
        <dbReference type="ARBA" id="ARBA00022989"/>
    </source>
</evidence>
<keyword evidence="9" id="KW-0520">NAD</keyword>
<keyword evidence="9" id="KW-0249">Electron transport</keyword>
<geneLocation type="mitochondrion" evidence="10"/>
<proteinExistence type="inferred from homology"/>
<dbReference type="GO" id="GO:0008137">
    <property type="term" value="F:NADH dehydrogenase (ubiquinone) activity"/>
    <property type="evidence" value="ECO:0007669"/>
    <property type="project" value="UniProtKB-UniRule"/>
</dbReference>
<evidence type="ECO:0000256" key="2">
    <source>
        <dbReference type="ARBA" id="ARBA00008472"/>
    </source>
</evidence>
<dbReference type="PANTHER" id="PTHR11058">
    <property type="entry name" value="NADH-UBIQUINONE OXIDOREDUCTASE CHAIN 3"/>
    <property type="match status" value="1"/>
</dbReference>
<dbReference type="PANTHER" id="PTHR11058:SF9">
    <property type="entry name" value="NADH-UBIQUINONE OXIDOREDUCTASE CHAIN 3"/>
    <property type="match status" value="1"/>
</dbReference>
<reference evidence="10" key="2">
    <citation type="journal article" date="2016" name="Sci. Rep.">
        <title>Rearrangement of mitochondrial tRNA genes in flat bugs (Hemiptera: Aradidae).</title>
        <authorList>
            <person name="Song F."/>
            <person name="Li H."/>
            <person name="Shao R."/>
            <person name="Shi A."/>
            <person name="Bai X."/>
            <person name="Zheng X."/>
            <person name="Heiss E."/>
            <person name="Cai W."/>
        </authorList>
    </citation>
    <scope>NUCLEOTIDE SEQUENCE</scope>
</reference>
<sequence>MMYSIYALMAATTLILMLMTMYSVLPNKKMVTREKTSPFECGFDPMSHPRTPFSIQFFIIALLFLIFDIEIAIMLPMIITMKTSSMWWTMTMSTFMIILIIGLVYEWKMGALQWAI</sequence>
<keyword evidence="4 9" id="KW-0813">Transport</keyword>
<keyword evidence="9 10" id="KW-0496">Mitochondrion</keyword>
<evidence type="ECO:0000256" key="8">
    <source>
        <dbReference type="ARBA" id="ARBA00049551"/>
    </source>
</evidence>
<dbReference type="RefSeq" id="YP_009258847.1">
    <property type="nucleotide sequence ID" value="NC_030363.1"/>
</dbReference>
<comment type="similarity">
    <text evidence="2 9">Belongs to the complex I subunit 3 family.</text>
</comment>
<dbReference type="CTD" id="4537"/>
<comment type="catalytic activity">
    <reaction evidence="8 9">
        <text>a ubiquinone + NADH + 5 H(+)(in) = a ubiquinol + NAD(+) + 4 H(+)(out)</text>
        <dbReference type="Rhea" id="RHEA:29091"/>
        <dbReference type="Rhea" id="RHEA-COMP:9565"/>
        <dbReference type="Rhea" id="RHEA-COMP:9566"/>
        <dbReference type="ChEBI" id="CHEBI:15378"/>
        <dbReference type="ChEBI" id="CHEBI:16389"/>
        <dbReference type="ChEBI" id="CHEBI:17976"/>
        <dbReference type="ChEBI" id="CHEBI:57540"/>
        <dbReference type="ChEBI" id="CHEBI:57945"/>
        <dbReference type="EC" id="7.1.1.2"/>
    </reaction>
</comment>
<feature type="transmembrane region" description="Helical" evidence="9">
    <location>
        <begin position="6"/>
        <end position="25"/>
    </location>
</feature>
<dbReference type="GO" id="GO:0030964">
    <property type="term" value="C:NADH dehydrogenase complex"/>
    <property type="evidence" value="ECO:0007669"/>
    <property type="project" value="TreeGrafter"/>
</dbReference>
<dbReference type="InterPro" id="IPR000440">
    <property type="entry name" value="NADH_UbQ/plastoQ_OxRdtase_su3"/>
</dbReference>
<keyword evidence="5 9" id="KW-0812">Transmembrane</keyword>
<reference evidence="10" key="1">
    <citation type="submission" date="2012-03" db="EMBL/GenBank/DDBJ databases">
        <authorList>
            <person name="Mohankumar C."/>
            <person name="Salini B."/>
            <person name="Harish M."/>
            <person name="Sooraj B."/>
        </authorList>
    </citation>
    <scope>NUCLEOTIDE SEQUENCE</scope>
</reference>
<evidence type="ECO:0000256" key="7">
    <source>
        <dbReference type="ARBA" id="ARBA00023136"/>
    </source>
</evidence>
<feature type="transmembrane region" description="Helical" evidence="9">
    <location>
        <begin position="85"/>
        <end position="105"/>
    </location>
</feature>
<evidence type="ECO:0000256" key="9">
    <source>
        <dbReference type="RuleBase" id="RU003640"/>
    </source>
</evidence>
<accession>A0A171LH91</accession>
<dbReference type="EMBL" id="JQ780819">
    <property type="protein sequence ID" value="AFI54713.1"/>
    <property type="molecule type" value="Genomic_DNA"/>
</dbReference>
<keyword evidence="9" id="KW-0830">Ubiquinone</keyword>
<comment type="subcellular location">
    <subcellularLocation>
        <location evidence="1">Membrane</location>
    </subcellularLocation>
    <subcellularLocation>
        <location evidence="9">Mitochondrion membrane</location>
        <topology evidence="9">Multi-pass membrane protein</topology>
    </subcellularLocation>
</comment>
<keyword evidence="6 9" id="KW-1133">Transmembrane helix</keyword>
<dbReference type="Pfam" id="PF00507">
    <property type="entry name" value="Oxidored_q4"/>
    <property type="match status" value="1"/>
</dbReference>
<comment type="function">
    <text evidence="9">Core subunit of the mitochondrial membrane respiratory chain NADH dehydrogenase (Complex I) which catalyzes electron transfer from NADH through the respiratory chain, using ubiquinone as an electron acceptor. Essential for the catalytic activity of complex I.</text>
</comment>
<gene>
    <name evidence="10" type="primary">ND3</name>
</gene>
<dbReference type="GO" id="GO:0031966">
    <property type="term" value="C:mitochondrial membrane"/>
    <property type="evidence" value="ECO:0007669"/>
    <property type="project" value="UniProtKB-SubCell"/>
</dbReference>
<dbReference type="AlphaFoldDB" id="A0A171LH91"/>
<name>A0A171LH91_9HEMI</name>
<keyword evidence="7 9" id="KW-0472">Membrane</keyword>